<reference evidence="1 2" key="1">
    <citation type="submission" date="2022-04" db="EMBL/GenBank/DDBJ databases">
        <title>Leucobacter sp. isolated from rhizosphere of garlic.</title>
        <authorList>
            <person name="Won M."/>
            <person name="Lee C.-M."/>
            <person name="Woen H.-Y."/>
            <person name="Kwon S.-W."/>
        </authorList>
    </citation>
    <scope>NUCLEOTIDE SEQUENCE [LARGE SCALE GENOMIC DNA]</scope>
    <source>
        <strain evidence="1 2">H21R-40</strain>
    </source>
</reference>
<protein>
    <submittedName>
        <fullName evidence="1">Uncharacterized protein</fullName>
    </submittedName>
</protein>
<proteinExistence type="predicted"/>
<organism evidence="1 2">
    <name type="scientific">Leucobacter allii</name>
    <dbReference type="NCBI Taxonomy" id="2932247"/>
    <lineage>
        <taxon>Bacteria</taxon>
        <taxon>Bacillati</taxon>
        <taxon>Actinomycetota</taxon>
        <taxon>Actinomycetes</taxon>
        <taxon>Micrococcales</taxon>
        <taxon>Microbacteriaceae</taxon>
        <taxon>Leucobacter</taxon>
    </lineage>
</organism>
<dbReference type="EMBL" id="CP095045">
    <property type="protein sequence ID" value="UOQ57058.1"/>
    <property type="molecule type" value="Genomic_DNA"/>
</dbReference>
<dbReference type="RefSeq" id="WP_244727651.1">
    <property type="nucleotide sequence ID" value="NZ_CP095045.1"/>
</dbReference>
<name>A0ABY4FLB7_9MICO</name>
<gene>
    <name evidence="1" type="ORF">MUN78_15570</name>
</gene>
<keyword evidence="2" id="KW-1185">Reference proteome</keyword>
<accession>A0ABY4FLB7</accession>
<sequence length="230" mass="23751">MGDGAERPEIVSYDGLPAASGGAHGLRAKNPRAARERVDAFLAACTVGAEPRWDLRIARGGPVPLREGLRAFAVACFGGPARSGAEGETWRVPASLAPEALEHLSAADLAGAVNAHGQSLAVLSAQASVRLRDPGTGLADAGVTPEACGGFAVDGYGRLLGASGVRAAYGTSGSTLSLWLCLPGDARLEAAAAHLAAHTPVRLSAKHWRRWIPLRGAEGYRSRRIPSPVR</sequence>
<evidence type="ECO:0000313" key="2">
    <source>
        <dbReference type="Proteomes" id="UP000831786"/>
    </source>
</evidence>
<evidence type="ECO:0000313" key="1">
    <source>
        <dbReference type="EMBL" id="UOQ57058.1"/>
    </source>
</evidence>
<dbReference type="Proteomes" id="UP000831786">
    <property type="component" value="Chromosome"/>
</dbReference>